<accession>A0ABT7L8Y4</accession>
<keyword evidence="1" id="KW-0472">Membrane</keyword>
<dbReference type="EMBL" id="JASTZU010000058">
    <property type="protein sequence ID" value="MDL4842336.1"/>
    <property type="molecule type" value="Genomic_DNA"/>
</dbReference>
<keyword evidence="1" id="KW-0812">Transmembrane</keyword>
<organism evidence="2 3">
    <name type="scientific">Aquibacillus rhizosphaerae</name>
    <dbReference type="NCBI Taxonomy" id="3051431"/>
    <lineage>
        <taxon>Bacteria</taxon>
        <taxon>Bacillati</taxon>
        <taxon>Bacillota</taxon>
        <taxon>Bacilli</taxon>
        <taxon>Bacillales</taxon>
        <taxon>Bacillaceae</taxon>
        <taxon>Aquibacillus</taxon>
    </lineage>
</organism>
<feature type="transmembrane region" description="Helical" evidence="1">
    <location>
        <begin position="5"/>
        <end position="24"/>
    </location>
</feature>
<gene>
    <name evidence="2" type="ORF">QQS35_18005</name>
</gene>
<feature type="transmembrane region" description="Helical" evidence="1">
    <location>
        <begin position="30"/>
        <end position="48"/>
    </location>
</feature>
<protein>
    <submittedName>
        <fullName evidence="2">Uncharacterized protein</fullName>
    </submittedName>
</protein>
<evidence type="ECO:0000313" key="2">
    <source>
        <dbReference type="EMBL" id="MDL4842336.1"/>
    </source>
</evidence>
<evidence type="ECO:0000313" key="3">
    <source>
        <dbReference type="Proteomes" id="UP001235343"/>
    </source>
</evidence>
<evidence type="ECO:0000256" key="1">
    <source>
        <dbReference type="SAM" id="Phobius"/>
    </source>
</evidence>
<reference evidence="2 3" key="1">
    <citation type="submission" date="2023-06" db="EMBL/GenBank/DDBJ databases">
        <title>Aquibacillus rhizosphaerae LR5S19.</title>
        <authorList>
            <person name="Sun J.-Q."/>
        </authorList>
    </citation>
    <scope>NUCLEOTIDE SEQUENCE [LARGE SCALE GENOMIC DNA]</scope>
    <source>
        <strain evidence="2 3">LR5S19</strain>
    </source>
</reference>
<keyword evidence="3" id="KW-1185">Reference proteome</keyword>
<sequence>MKKRYLWRIILTMMIVIATLLNTVYDYPTYSFVLFVLTLVILFVVLHFEKKEKEKS</sequence>
<proteinExistence type="predicted"/>
<dbReference type="Proteomes" id="UP001235343">
    <property type="component" value="Unassembled WGS sequence"/>
</dbReference>
<keyword evidence="1" id="KW-1133">Transmembrane helix</keyword>
<comment type="caution">
    <text evidence="2">The sequence shown here is derived from an EMBL/GenBank/DDBJ whole genome shotgun (WGS) entry which is preliminary data.</text>
</comment>
<dbReference type="RefSeq" id="WP_285933615.1">
    <property type="nucleotide sequence ID" value="NZ_JASTZU010000058.1"/>
</dbReference>
<name>A0ABT7L8Y4_9BACI</name>